<evidence type="ECO:0000313" key="1">
    <source>
        <dbReference type="EMBL" id="KAK6940934.1"/>
    </source>
</evidence>
<accession>A0AAN8ZH47</accession>
<reference evidence="1 2" key="1">
    <citation type="submission" date="2023-12" db="EMBL/GenBank/DDBJ databases">
        <title>A high-quality genome assembly for Dillenia turbinata (Dilleniales).</title>
        <authorList>
            <person name="Chanderbali A."/>
        </authorList>
    </citation>
    <scope>NUCLEOTIDE SEQUENCE [LARGE SCALE GENOMIC DNA]</scope>
    <source>
        <strain evidence="1">LSX21</strain>
        <tissue evidence="1">Leaf</tissue>
    </source>
</reference>
<dbReference type="EMBL" id="JBAMMX010000005">
    <property type="protein sequence ID" value="KAK6940934.1"/>
    <property type="molecule type" value="Genomic_DNA"/>
</dbReference>
<dbReference type="PANTHER" id="PTHR42899">
    <property type="entry name" value="SPERMATOGENESIS-ASSOCIATED PROTEIN 20"/>
    <property type="match status" value="1"/>
</dbReference>
<name>A0AAN8ZH47_9MAGN</name>
<evidence type="ECO:0000313" key="2">
    <source>
        <dbReference type="Proteomes" id="UP001370490"/>
    </source>
</evidence>
<sequence>MVQSSAPGFLDDYSLSHFWAAEPVRSRTNCFLTELGEAISTHQGKDRSMLLRVKEDHDGAETSGNSVSVINWHLRLKETVRSSYDKYAHKCLAVSQGVFVMRLKDVAVAVPLLCCAAYMLSVASRKQIVLVDHHSSAEFEDKLVAAHVSFDPNRTFSSKMFDFNGGLKRDVPDLEEPIVLDGVGHFLNQEVPQEIDNTSLHSDILIIHKTLRKLIVKARQAHR</sequence>
<dbReference type="PANTHER" id="PTHR42899:SF1">
    <property type="entry name" value="SPERMATOGENESIS-ASSOCIATED PROTEIN 20"/>
    <property type="match status" value="1"/>
</dbReference>
<gene>
    <name evidence="1" type="ORF">RJ641_030465</name>
</gene>
<comment type="caution">
    <text evidence="1">The sequence shown here is derived from an EMBL/GenBank/DDBJ whole genome shotgun (WGS) entry which is preliminary data.</text>
</comment>
<protein>
    <submittedName>
        <fullName evidence="1">Uncharacterized protein</fullName>
    </submittedName>
</protein>
<dbReference type="Proteomes" id="UP001370490">
    <property type="component" value="Unassembled WGS sequence"/>
</dbReference>
<dbReference type="AlphaFoldDB" id="A0AAN8ZH47"/>
<organism evidence="1 2">
    <name type="scientific">Dillenia turbinata</name>
    <dbReference type="NCBI Taxonomy" id="194707"/>
    <lineage>
        <taxon>Eukaryota</taxon>
        <taxon>Viridiplantae</taxon>
        <taxon>Streptophyta</taxon>
        <taxon>Embryophyta</taxon>
        <taxon>Tracheophyta</taxon>
        <taxon>Spermatophyta</taxon>
        <taxon>Magnoliopsida</taxon>
        <taxon>eudicotyledons</taxon>
        <taxon>Gunneridae</taxon>
        <taxon>Pentapetalae</taxon>
        <taxon>Dilleniales</taxon>
        <taxon>Dilleniaceae</taxon>
        <taxon>Dillenia</taxon>
    </lineage>
</organism>
<dbReference type="GO" id="GO:0009507">
    <property type="term" value="C:chloroplast"/>
    <property type="evidence" value="ECO:0007669"/>
    <property type="project" value="TreeGrafter"/>
</dbReference>
<dbReference type="InterPro" id="IPR024705">
    <property type="entry name" value="Ssp411"/>
</dbReference>
<keyword evidence="2" id="KW-1185">Reference proteome</keyword>
<proteinExistence type="predicted"/>